<dbReference type="Proteomes" id="UP000542776">
    <property type="component" value="Unassembled WGS sequence"/>
</dbReference>
<dbReference type="Pfam" id="PF07330">
    <property type="entry name" value="DUF1467"/>
    <property type="match status" value="1"/>
</dbReference>
<keyword evidence="1" id="KW-0812">Transmembrane</keyword>
<dbReference type="EMBL" id="JACIEK010000006">
    <property type="protein sequence ID" value="MBB3998760.1"/>
    <property type="molecule type" value="Genomic_DNA"/>
</dbReference>
<proteinExistence type="predicted"/>
<feature type="transmembrane region" description="Helical" evidence="1">
    <location>
        <begin position="47"/>
        <end position="70"/>
    </location>
</feature>
<evidence type="ECO:0000313" key="3">
    <source>
        <dbReference type="Proteomes" id="UP000542776"/>
    </source>
</evidence>
<dbReference type="AlphaFoldDB" id="A0A7W6MK40"/>
<keyword evidence="1" id="KW-0472">Membrane</keyword>
<comment type="caution">
    <text evidence="2">The sequence shown here is derived from an EMBL/GenBank/DDBJ whole genome shotgun (WGS) entry which is preliminary data.</text>
</comment>
<sequence>MGIVTGIAIYFVIWWTVLFAVLPIGMRSQIDEGEVVLGTAHSAPARFRFWRIVAMNTLAASAVFALFYVVTEIVGVGPGSFPHIVPGT</sequence>
<keyword evidence="3" id="KW-1185">Reference proteome</keyword>
<dbReference type="RefSeq" id="WP_183200284.1">
    <property type="nucleotide sequence ID" value="NZ_JACIEK010000006.1"/>
</dbReference>
<accession>A0A7W6MK40</accession>
<gene>
    <name evidence="2" type="ORF">GGR04_002608</name>
</gene>
<protein>
    <submittedName>
        <fullName evidence="2">Putative secreted protein</fullName>
    </submittedName>
</protein>
<reference evidence="2 3" key="1">
    <citation type="submission" date="2020-08" db="EMBL/GenBank/DDBJ databases">
        <title>Genomic Encyclopedia of Type Strains, Phase IV (KMG-IV): sequencing the most valuable type-strain genomes for metagenomic binning, comparative biology and taxonomic classification.</title>
        <authorList>
            <person name="Goeker M."/>
        </authorList>
    </citation>
    <scope>NUCLEOTIDE SEQUENCE [LARGE SCALE GENOMIC DNA]</scope>
    <source>
        <strain evidence="2 3">DSM 102238</strain>
    </source>
</reference>
<evidence type="ECO:0000256" key="1">
    <source>
        <dbReference type="SAM" id="Phobius"/>
    </source>
</evidence>
<feature type="transmembrane region" description="Helical" evidence="1">
    <location>
        <begin position="6"/>
        <end position="26"/>
    </location>
</feature>
<evidence type="ECO:0000313" key="2">
    <source>
        <dbReference type="EMBL" id="MBB3998760.1"/>
    </source>
</evidence>
<dbReference type="InterPro" id="IPR009935">
    <property type="entry name" value="DUF1467"/>
</dbReference>
<name>A0A7W6MK40_9HYPH</name>
<keyword evidence="1" id="KW-1133">Transmembrane helix</keyword>
<organism evidence="2 3">
    <name type="scientific">Aureimonas pseudogalii</name>
    <dbReference type="NCBI Taxonomy" id="1744844"/>
    <lineage>
        <taxon>Bacteria</taxon>
        <taxon>Pseudomonadati</taxon>
        <taxon>Pseudomonadota</taxon>
        <taxon>Alphaproteobacteria</taxon>
        <taxon>Hyphomicrobiales</taxon>
        <taxon>Aurantimonadaceae</taxon>
        <taxon>Aureimonas</taxon>
    </lineage>
</organism>